<dbReference type="GO" id="GO:0042796">
    <property type="term" value="P:snRNA transcription by RNA polymerase III"/>
    <property type="evidence" value="ECO:0007669"/>
    <property type="project" value="TreeGrafter"/>
</dbReference>
<sequence length="551" mass="59395">MPAAAATPLLPRLLATTALRHIRPAAVAAAPPSQSLQLSRQPTTALQFLPFLARFAPALTSTTETISAVITPIGTAAGAALGWLSGLLWAVPKKKTTHRKKVAVADGYEMAQTSPEYFNVPILRPTDPEAPFVSRLCKADPSQSCSPLTSHNGLPMASSPSSPRQVRPPPQSHPPPAPRRSPSPGSSSVSSSSASESSESESSSTSRRPSRSSSHASSPLPSSNACFARRPVTVNLAAFREHALRVQAATNTLFTLEPALAAEVATRCSVSILPFPKPSTHASRQKASDYVHPPETPAATSVLPSDVQVTPDIIVPIAVQSTKRPSVAASYLFLGSQPLTALRDAFTCPTDFLSFSDTAAGTCASAPLPQNSKTRKLSPSYLYIDGVFYSDLRDPDAEDYSRPIRTWASAAPPGSKRGDTAMSMKEMEHTMFADLTVRCGRTYLFVHQGNCEHAVVFGSSIRACGDVEGAIDAARYPIQTFATDVMTRGRLKCQVCMRRKAEWVTTEDPRAQYDNTRWCHDCFTRFHLLSDGTPAYEYTVHQYRLEIPSPD</sequence>
<evidence type="ECO:0000313" key="9">
    <source>
        <dbReference type="Proteomes" id="UP001212152"/>
    </source>
</evidence>
<evidence type="ECO:0000256" key="7">
    <source>
        <dbReference type="SAM" id="MobiDB-lite"/>
    </source>
</evidence>
<dbReference type="GO" id="GO:0001046">
    <property type="term" value="F:core promoter sequence-specific DNA binding"/>
    <property type="evidence" value="ECO:0007669"/>
    <property type="project" value="TreeGrafter"/>
</dbReference>
<keyword evidence="3" id="KW-0805">Transcription regulation</keyword>
<evidence type="ECO:0000256" key="6">
    <source>
        <dbReference type="ARBA" id="ARBA00023242"/>
    </source>
</evidence>
<dbReference type="PANTHER" id="PTHR13421:SF16">
    <property type="entry name" value="SNRNA-ACTIVATING PROTEIN COMPLEX SUBUNIT 3"/>
    <property type="match status" value="1"/>
</dbReference>
<dbReference type="GO" id="GO:0005634">
    <property type="term" value="C:nucleus"/>
    <property type="evidence" value="ECO:0007669"/>
    <property type="project" value="UniProtKB-SubCell"/>
</dbReference>
<keyword evidence="9" id="KW-1185">Reference proteome</keyword>
<dbReference type="Proteomes" id="UP001212152">
    <property type="component" value="Unassembled WGS sequence"/>
</dbReference>
<feature type="region of interest" description="Disordered" evidence="7">
    <location>
        <begin position="143"/>
        <end position="225"/>
    </location>
</feature>
<dbReference type="GO" id="GO:0042795">
    <property type="term" value="P:snRNA transcription by RNA polymerase II"/>
    <property type="evidence" value="ECO:0007669"/>
    <property type="project" value="TreeGrafter"/>
</dbReference>
<dbReference type="GO" id="GO:0001006">
    <property type="term" value="F:RNA polymerase III type 3 promoter sequence-specific DNA binding"/>
    <property type="evidence" value="ECO:0007669"/>
    <property type="project" value="TreeGrafter"/>
</dbReference>
<comment type="similarity">
    <text evidence="2">Belongs to the SNAPC3/SRD2 family.</text>
</comment>
<dbReference type="Pfam" id="PF12251">
    <property type="entry name" value="SNAPC3"/>
    <property type="match status" value="1"/>
</dbReference>
<feature type="compositionally biased region" description="Low complexity" evidence="7">
    <location>
        <begin position="182"/>
        <end position="223"/>
    </location>
</feature>
<evidence type="ECO:0000256" key="2">
    <source>
        <dbReference type="ARBA" id="ARBA00010410"/>
    </source>
</evidence>
<keyword evidence="5" id="KW-0804">Transcription</keyword>
<dbReference type="PANTHER" id="PTHR13421">
    <property type="entry name" value="SNRNA-ACTIVATING PROTEIN COMPLEX SUBUNIT 3"/>
    <property type="match status" value="1"/>
</dbReference>
<dbReference type="GO" id="GO:0003681">
    <property type="term" value="F:bent DNA binding"/>
    <property type="evidence" value="ECO:0007669"/>
    <property type="project" value="TreeGrafter"/>
</dbReference>
<proteinExistence type="inferred from homology"/>
<accession>A0AAD5XQV7</accession>
<dbReference type="GO" id="GO:0000978">
    <property type="term" value="F:RNA polymerase II cis-regulatory region sequence-specific DNA binding"/>
    <property type="evidence" value="ECO:0007669"/>
    <property type="project" value="TreeGrafter"/>
</dbReference>
<evidence type="ECO:0000313" key="8">
    <source>
        <dbReference type="EMBL" id="KAJ3179161.1"/>
    </source>
</evidence>
<feature type="compositionally biased region" description="Pro residues" evidence="7">
    <location>
        <begin position="166"/>
        <end position="181"/>
    </location>
</feature>
<name>A0AAD5XQV7_9FUNG</name>
<dbReference type="GO" id="GO:0019185">
    <property type="term" value="C:snRNA-activating protein complex"/>
    <property type="evidence" value="ECO:0007669"/>
    <property type="project" value="TreeGrafter"/>
</dbReference>
<reference evidence="8" key="1">
    <citation type="submission" date="2020-05" db="EMBL/GenBank/DDBJ databases">
        <title>Phylogenomic resolution of chytrid fungi.</title>
        <authorList>
            <person name="Stajich J.E."/>
            <person name="Amses K."/>
            <person name="Simmons R."/>
            <person name="Seto K."/>
            <person name="Myers J."/>
            <person name="Bonds A."/>
            <person name="Quandt C.A."/>
            <person name="Barry K."/>
            <person name="Liu P."/>
            <person name="Grigoriev I."/>
            <person name="Longcore J.E."/>
            <person name="James T.Y."/>
        </authorList>
    </citation>
    <scope>NUCLEOTIDE SEQUENCE</scope>
    <source>
        <strain evidence="8">JEL0379</strain>
    </source>
</reference>
<gene>
    <name evidence="8" type="primary">SNAPC3</name>
    <name evidence="8" type="ORF">HDU87_003119</name>
</gene>
<evidence type="ECO:0000256" key="1">
    <source>
        <dbReference type="ARBA" id="ARBA00004123"/>
    </source>
</evidence>
<comment type="caution">
    <text evidence="8">The sequence shown here is derived from an EMBL/GenBank/DDBJ whole genome shotgun (WGS) entry which is preliminary data.</text>
</comment>
<evidence type="ECO:0000256" key="4">
    <source>
        <dbReference type="ARBA" id="ARBA00023125"/>
    </source>
</evidence>
<dbReference type="AlphaFoldDB" id="A0AAD5XQV7"/>
<organism evidence="8 9">
    <name type="scientific">Geranomyces variabilis</name>
    <dbReference type="NCBI Taxonomy" id="109894"/>
    <lineage>
        <taxon>Eukaryota</taxon>
        <taxon>Fungi</taxon>
        <taxon>Fungi incertae sedis</taxon>
        <taxon>Chytridiomycota</taxon>
        <taxon>Chytridiomycota incertae sedis</taxon>
        <taxon>Chytridiomycetes</taxon>
        <taxon>Spizellomycetales</taxon>
        <taxon>Powellomycetaceae</taxon>
        <taxon>Geranomyces</taxon>
    </lineage>
</organism>
<comment type="subcellular location">
    <subcellularLocation>
        <location evidence="1">Nucleus</location>
    </subcellularLocation>
</comment>
<keyword evidence="6" id="KW-0539">Nucleus</keyword>
<dbReference type="EMBL" id="JADGJQ010000022">
    <property type="protein sequence ID" value="KAJ3179161.1"/>
    <property type="molecule type" value="Genomic_DNA"/>
</dbReference>
<dbReference type="InterPro" id="IPR022042">
    <property type="entry name" value="snRNA-activating_su3"/>
</dbReference>
<keyword evidence="4" id="KW-0238">DNA-binding</keyword>
<feature type="compositionally biased region" description="Polar residues" evidence="7">
    <location>
        <begin position="143"/>
        <end position="152"/>
    </location>
</feature>
<protein>
    <submittedName>
        <fullName evidence="8">Small nuclear RNA activating complex, polypeptide 3</fullName>
    </submittedName>
</protein>
<evidence type="ECO:0000256" key="3">
    <source>
        <dbReference type="ARBA" id="ARBA00023015"/>
    </source>
</evidence>
<evidence type="ECO:0000256" key="5">
    <source>
        <dbReference type="ARBA" id="ARBA00023163"/>
    </source>
</evidence>